<dbReference type="AlphaFoldDB" id="A0AAV7J4H3"/>
<keyword evidence="3" id="KW-0227">DNA damage</keyword>
<name>A0AAV7J4H3_COTGL</name>
<dbReference type="GO" id="GO:0016604">
    <property type="term" value="C:nuclear body"/>
    <property type="evidence" value="ECO:0007669"/>
    <property type="project" value="TreeGrafter"/>
</dbReference>
<dbReference type="GO" id="GO:0006302">
    <property type="term" value="P:double-strand break repair"/>
    <property type="evidence" value="ECO:0007669"/>
    <property type="project" value="TreeGrafter"/>
</dbReference>
<evidence type="ECO:0000256" key="1">
    <source>
        <dbReference type="ARBA" id="ARBA00004123"/>
    </source>
</evidence>
<dbReference type="EMBL" id="JAHXZJ010000001">
    <property type="protein sequence ID" value="KAH0567615.1"/>
    <property type="molecule type" value="Genomic_DNA"/>
</dbReference>
<dbReference type="GO" id="GO:0070552">
    <property type="term" value="C:BRISC complex"/>
    <property type="evidence" value="ECO:0007669"/>
    <property type="project" value="InterPro"/>
</dbReference>
<evidence type="ECO:0000256" key="3">
    <source>
        <dbReference type="ARBA" id="ARBA00022763"/>
    </source>
</evidence>
<evidence type="ECO:0000256" key="6">
    <source>
        <dbReference type="SAM" id="MobiDB-lite"/>
    </source>
</evidence>
<dbReference type="GO" id="GO:0007095">
    <property type="term" value="P:mitotic G2 DNA damage checkpoint signaling"/>
    <property type="evidence" value="ECO:0007669"/>
    <property type="project" value="TreeGrafter"/>
</dbReference>
<protein>
    <recommendedName>
        <fullName evidence="9">BRISC and BRCA1-A complex member 1</fullName>
    </recommendedName>
</protein>
<comment type="caution">
    <text evidence="7">The sequence shown here is derived from an EMBL/GenBank/DDBJ whole genome shotgun (WGS) entry which is preliminary data.</text>
</comment>
<feature type="compositionally biased region" description="Low complexity" evidence="6">
    <location>
        <begin position="35"/>
        <end position="45"/>
    </location>
</feature>
<evidence type="ECO:0000313" key="8">
    <source>
        <dbReference type="Proteomes" id="UP000826195"/>
    </source>
</evidence>
<evidence type="ECO:0000256" key="5">
    <source>
        <dbReference type="ARBA" id="ARBA00023242"/>
    </source>
</evidence>
<keyword evidence="5" id="KW-0539">Nucleus</keyword>
<dbReference type="Proteomes" id="UP000826195">
    <property type="component" value="Unassembled WGS sequence"/>
</dbReference>
<keyword evidence="4" id="KW-0234">DNA repair</keyword>
<feature type="compositionally biased region" description="Polar residues" evidence="6">
    <location>
        <begin position="19"/>
        <end position="31"/>
    </location>
</feature>
<dbReference type="PANTHER" id="PTHR15660:SF1">
    <property type="entry name" value="BRISC AND BRCA1-A COMPLEX MEMBER 1"/>
    <property type="match status" value="1"/>
</dbReference>
<dbReference type="CDD" id="cd21502">
    <property type="entry name" value="vWA_BABAM1"/>
    <property type="match status" value="1"/>
</dbReference>
<comment type="subcellular location">
    <subcellularLocation>
        <location evidence="1">Nucleus</location>
    </subcellularLocation>
</comment>
<proteinExistence type="predicted"/>
<dbReference type="GO" id="GO:0045739">
    <property type="term" value="P:positive regulation of DNA repair"/>
    <property type="evidence" value="ECO:0007669"/>
    <property type="project" value="InterPro"/>
</dbReference>
<keyword evidence="8" id="KW-1185">Reference proteome</keyword>
<gene>
    <name evidence="7" type="ORF">KQX54_011062</name>
</gene>
<feature type="region of interest" description="Disordered" evidence="6">
    <location>
        <begin position="18"/>
        <end position="52"/>
    </location>
</feature>
<evidence type="ECO:0000256" key="2">
    <source>
        <dbReference type="ARBA" id="ARBA00022490"/>
    </source>
</evidence>
<sequence>MSVKNEFGDEVTVIAQKLESFSTNSNDSPLENRSRSTMSMSPMSPMDHHSEEKLKADVSNEKKKYLLETKMLIINVPEKILFIIDATQESKITPFELESGKKLLPLPLIRKAVEMFVHTKSTISRSHEYAVMSLNGDVPKWICSFTNNIKQVINSLGSVMQTQTLDEDQNICDLSACFKMVMDNLELEEYLTIPKFVNRVILIYGRSQTVTSISDSTYFDLLVRHPYVFLDALYVHESPTEDNESEKVYGELQRLDTKNNSFILEVGRKAAELFSSMAMLVAHSLQRPNQNATNYTITLSDNSTDV</sequence>
<accession>A0AAV7J4H3</accession>
<dbReference type="InterPro" id="IPR026126">
    <property type="entry name" value="BABAM1"/>
</dbReference>
<organism evidence="7 8">
    <name type="scientific">Cotesia glomerata</name>
    <name type="common">Lepidopteran parasitic wasp</name>
    <name type="synonym">Apanteles glomeratus</name>
    <dbReference type="NCBI Taxonomy" id="32391"/>
    <lineage>
        <taxon>Eukaryota</taxon>
        <taxon>Metazoa</taxon>
        <taxon>Ecdysozoa</taxon>
        <taxon>Arthropoda</taxon>
        <taxon>Hexapoda</taxon>
        <taxon>Insecta</taxon>
        <taxon>Pterygota</taxon>
        <taxon>Neoptera</taxon>
        <taxon>Endopterygota</taxon>
        <taxon>Hymenoptera</taxon>
        <taxon>Apocrita</taxon>
        <taxon>Ichneumonoidea</taxon>
        <taxon>Braconidae</taxon>
        <taxon>Microgastrinae</taxon>
        <taxon>Cotesia</taxon>
    </lineage>
</organism>
<reference evidence="7 8" key="1">
    <citation type="journal article" date="2021" name="J. Hered.">
        <title>A chromosome-level genome assembly of the parasitoid wasp, Cotesia glomerata (Hymenoptera: Braconidae).</title>
        <authorList>
            <person name="Pinto B.J."/>
            <person name="Weis J.J."/>
            <person name="Gamble T."/>
            <person name="Ode P.J."/>
            <person name="Paul R."/>
            <person name="Zaspel J.M."/>
        </authorList>
    </citation>
    <scope>NUCLEOTIDE SEQUENCE [LARGE SCALE GENOMIC DNA]</scope>
    <source>
        <strain evidence="7">CgM1</strain>
    </source>
</reference>
<dbReference type="GO" id="GO:0070531">
    <property type="term" value="C:BRCA1-A complex"/>
    <property type="evidence" value="ECO:0007669"/>
    <property type="project" value="InterPro"/>
</dbReference>
<evidence type="ECO:0008006" key="9">
    <source>
        <dbReference type="Google" id="ProtNLM"/>
    </source>
</evidence>
<evidence type="ECO:0000256" key="4">
    <source>
        <dbReference type="ARBA" id="ARBA00023204"/>
    </source>
</evidence>
<evidence type="ECO:0000313" key="7">
    <source>
        <dbReference type="EMBL" id="KAH0567615.1"/>
    </source>
</evidence>
<keyword evidence="2" id="KW-0963">Cytoplasm</keyword>
<dbReference type="PANTHER" id="PTHR15660">
    <property type="entry name" value="BRISC AND BRCA1-A COMPLEX MEMBER 1"/>
    <property type="match status" value="1"/>
</dbReference>